<keyword evidence="4" id="KW-1185">Reference proteome</keyword>
<reference evidence="3 4" key="1">
    <citation type="submission" date="2014-02" db="EMBL/GenBank/DDBJ databases">
        <title>Kosmotoga genome sequencing.</title>
        <authorList>
            <person name="Pollo S.M."/>
            <person name="Charchuk R."/>
            <person name="Nesbo C.L."/>
        </authorList>
    </citation>
    <scope>NUCLEOTIDE SEQUENCE [LARGE SCALE GENOMIC DNA]</scope>
    <source>
        <strain evidence="3 4">S304</strain>
    </source>
</reference>
<dbReference type="Gene3D" id="1.10.3210.10">
    <property type="entry name" value="Hypothetical protein af1432"/>
    <property type="match status" value="1"/>
</dbReference>
<accession>A0A182C7D4</accession>
<dbReference type="SUPFAM" id="SSF109604">
    <property type="entry name" value="HD-domain/PDEase-like"/>
    <property type="match status" value="1"/>
</dbReference>
<evidence type="ECO:0000313" key="4">
    <source>
        <dbReference type="Proteomes" id="UP000077339"/>
    </source>
</evidence>
<dbReference type="PANTHER" id="PTHR37294:SF1">
    <property type="entry name" value="3'-5' EXORIBONUCLEASE YHAM"/>
    <property type="match status" value="1"/>
</dbReference>
<dbReference type="PATRIC" id="fig|1453497.3.peg.1069"/>
<dbReference type="Pfam" id="PF01966">
    <property type="entry name" value="HD"/>
    <property type="match status" value="1"/>
</dbReference>
<dbReference type="PANTHER" id="PTHR37294">
    <property type="entry name" value="3'-5' EXORIBONUCLEASE YHAM"/>
    <property type="match status" value="1"/>
</dbReference>
<dbReference type="SMART" id="SM00471">
    <property type="entry name" value="HDc"/>
    <property type="match status" value="1"/>
</dbReference>
<dbReference type="RefSeq" id="WP_068345769.1">
    <property type="nucleotide sequence ID" value="NZ_JFHK01000003.1"/>
</dbReference>
<evidence type="ECO:0000256" key="1">
    <source>
        <dbReference type="ARBA" id="ARBA00022801"/>
    </source>
</evidence>
<proteinExistence type="predicted"/>
<dbReference type="CDD" id="cd00077">
    <property type="entry name" value="HDc"/>
    <property type="match status" value="1"/>
</dbReference>
<dbReference type="STRING" id="1453497.AT15_05380"/>
<evidence type="ECO:0000259" key="2">
    <source>
        <dbReference type="PROSITE" id="PS51831"/>
    </source>
</evidence>
<dbReference type="InterPro" id="IPR003607">
    <property type="entry name" value="HD/PDEase_dom"/>
</dbReference>
<dbReference type="EMBL" id="JFHK01000003">
    <property type="protein sequence ID" value="OAA31505.1"/>
    <property type="molecule type" value="Genomic_DNA"/>
</dbReference>
<dbReference type="GO" id="GO:0031125">
    <property type="term" value="P:rRNA 3'-end processing"/>
    <property type="evidence" value="ECO:0007669"/>
    <property type="project" value="TreeGrafter"/>
</dbReference>
<gene>
    <name evidence="3" type="ORF">AT15_05380</name>
</gene>
<dbReference type="OrthoDB" id="9778453at2"/>
<protein>
    <recommendedName>
        <fullName evidence="2">HD domain-containing protein</fullName>
    </recommendedName>
</protein>
<dbReference type="GO" id="GO:0016787">
    <property type="term" value="F:hydrolase activity"/>
    <property type="evidence" value="ECO:0007669"/>
    <property type="project" value="UniProtKB-KW"/>
</dbReference>
<organism evidence="3 4">
    <name type="scientific">Kosmotoga arenicorallina S304</name>
    <dbReference type="NCBI Taxonomy" id="1453497"/>
    <lineage>
        <taxon>Bacteria</taxon>
        <taxon>Thermotogati</taxon>
        <taxon>Thermotogota</taxon>
        <taxon>Thermotogae</taxon>
        <taxon>Kosmotogales</taxon>
        <taxon>Kosmotogaceae</taxon>
        <taxon>Kosmotoga</taxon>
    </lineage>
</organism>
<feature type="domain" description="HD" evidence="2">
    <location>
        <begin position="180"/>
        <end position="302"/>
    </location>
</feature>
<dbReference type="AlphaFoldDB" id="A0A182C7D4"/>
<keyword evidence="1" id="KW-0378">Hydrolase</keyword>
<dbReference type="InterPro" id="IPR050798">
    <property type="entry name" value="YhaM_exoribonuc/phosphodiest"/>
</dbReference>
<dbReference type="Proteomes" id="UP000077339">
    <property type="component" value="Unassembled WGS sequence"/>
</dbReference>
<dbReference type="InterPro" id="IPR006674">
    <property type="entry name" value="HD_domain"/>
</dbReference>
<comment type="caution">
    <text evidence="3">The sequence shown here is derived from an EMBL/GenBank/DDBJ whole genome shotgun (WGS) entry which is preliminary data.</text>
</comment>
<sequence>MIQTEKGSFPTISDVLEKVSENLYDIENFVNGKPGFFFLTNVTSKTKRSGGKYYSCVVKDKDSSFNANIWDWPANEDPSSGKIAFSDFSYNNYGLSLKIRKLISLIELRSHIEGIEEAFIPVVPNIEQLKIELMKLIDSVEDSYLRALLNKTISPESGSVKGFFRAPAATKNHHVRIGGLLEHSLRVAKLSIKSVDLLNCPYNRDLLIAGALLHDIGKVFTYEHENYTFEFTDAGMFEEHIVLGIQTLTKAIEKIDGFPPILEQKLFHIVASHHGLKEWGSPIVPRILEAIIIHNCDRLEAQIDAFVEISKSVAKDSNWSEYSSMLGTRVFLSDYEEKND</sequence>
<dbReference type="InterPro" id="IPR006675">
    <property type="entry name" value="HDIG_dom"/>
</dbReference>
<evidence type="ECO:0000313" key="3">
    <source>
        <dbReference type="EMBL" id="OAA31505.1"/>
    </source>
</evidence>
<dbReference type="NCBIfam" id="TIGR00277">
    <property type="entry name" value="HDIG"/>
    <property type="match status" value="1"/>
</dbReference>
<dbReference type="PROSITE" id="PS51831">
    <property type="entry name" value="HD"/>
    <property type="match status" value="1"/>
</dbReference>
<name>A0A182C7D4_9BACT</name>